<dbReference type="RefSeq" id="WP_089358335.1">
    <property type="nucleotide sequence ID" value="NZ_FZPD01000007.1"/>
</dbReference>
<name>A0A239M6A2_EKHLU</name>
<evidence type="ECO:0000259" key="1">
    <source>
        <dbReference type="Pfam" id="PF01551"/>
    </source>
</evidence>
<feature type="domain" description="M23ase beta-sheet core" evidence="1">
    <location>
        <begin position="138"/>
        <end position="170"/>
    </location>
</feature>
<organism evidence="2 3">
    <name type="scientific">Ekhidna lutea</name>
    <dbReference type="NCBI Taxonomy" id="447679"/>
    <lineage>
        <taxon>Bacteria</taxon>
        <taxon>Pseudomonadati</taxon>
        <taxon>Bacteroidota</taxon>
        <taxon>Cytophagia</taxon>
        <taxon>Cytophagales</taxon>
        <taxon>Reichenbachiellaceae</taxon>
        <taxon>Ekhidna</taxon>
    </lineage>
</organism>
<evidence type="ECO:0000313" key="2">
    <source>
        <dbReference type="EMBL" id="SNT38236.1"/>
    </source>
</evidence>
<evidence type="ECO:0000313" key="3">
    <source>
        <dbReference type="Proteomes" id="UP000198393"/>
    </source>
</evidence>
<dbReference type="InterPro" id="IPR016047">
    <property type="entry name" value="M23ase_b-sheet_dom"/>
</dbReference>
<gene>
    <name evidence="2" type="ORF">SAMN05421640_3668</name>
</gene>
<dbReference type="PANTHER" id="PTHR21666:SF270">
    <property type="entry name" value="MUREIN HYDROLASE ACTIVATOR ENVC"/>
    <property type="match status" value="1"/>
</dbReference>
<dbReference type="AlphaFoldDB" id="A0A239M6A2"/>
<dbReference type="GO" id="GO:0004222">
    <property type="term" value="F:metalloendopeptidase activity"/>
    <property type="evidence" value="ECO:0007669"/>
    <property type="project" value="TreeGrafter"/>
</dbReference>
<feature type="domain" description="M23ase beta-sheet core" evidence="1">
    <location>
        <begin position="50"/>
        <end position="107"/>
    </location>
</feature>
<keyword evidence="3" id="KW-1185">Reference proteome</keyword>
<dbReference type="Proteomes" id="UP000198393">
    <property type="component" value="Unassembled WGS sequence"/>
</dbReference>
<dbReference type="OrthoDB" id="9810477at2"/>
<accession>A0A239M6A2</accession>
<reference evidence="2 3" key="1">
    <citation type="submission" date="2017-06" db="EMBL/GenBank/DDBJ databases">
        <authorList>
            <person name="Kim H.J."/>
            <person name="Triplett B.A."/>
        </authorList>
    </citation>
    <scope>NUCLEOTIDE SEQUENCE [LARGE SCALE GENOMIC DNA]</scope>
    <source>
        <strain evidence="2 3">DSM 19307</strain>
    </source>
</reference>
<dbReference type="PANTHER" id="PTHR21666">
    <property type="entry name" value="PEPTIDASE-RELATED"/>
    <property type="match status" value="1"/>
</dbReference>
<sequence>MRNCIKYLLLIGFFTLQGQEFNGVKYQFPINPGQQNYLAGTVGEIRSSHFHTGIDVKTGGRTGLPIYAVADGFISRIKVSASGYGYALYMQHPNGTFSVYAHLEAFDPKIAEWALKEQYRKESFEVDLFPETNQFAYKRGDIIGYSGNTGSSSGPHLHFEIRDPNHRPIDVLTLGFDEIRDNIAPVVQKVAFVTLDHKARVNGFFGRYEFDLIKTPSWYQTKEPINLKGKIGVEIYSYDPMDGIPNKNGIKKTTFQLDGDTLFSEHKEAFSFGKQRNVLVHYNYPAYKRGSRRFNKLYLADGNEHNIYTKVNRGITFDDQNEILIETEDSYKNTSTSRILLNSEAVINQPKLNKPEQIGNYLHFKSSQQGSVMLEEWTALEPYAQEGDDKYYIWDLRNGTPKSLFIDGETKPTHLVGLIPSNQEISYVQNEFMLNLKHRSLFDTLYLAFEKELDTLEEKEFFHFRNATQPIRSNMEITLRPELDYDEEKAAVYSVFGRRRNFMGGEWQGGDITFSTRDLVSYTILEDSIPPSIDLKLANEDQLKFRIDDDLSGIKSFKATINGEFVLMHYEPKRKLIWSQKLNENIPFKGMFMLEVIDNSNNGTIYTKEL</sequence>
<dbReference type="Pfam" id="PF01551">
    <property type="entry name" value="Peptidase_M23"/>
    <property type="match status" value="2"/>
</dbReference>
<dbReference type="CDD" id="cd12797">
    <property type="entry name" value="M23_peptidase"/>
    <property type="match status" value="1"/>
</dbReference>
<dbReference type="InterPro" id="IPR011055">
    <property type="entry name" value="Dup_hybrid_motif"/>
</dbReference>
<dbReference type="Gene3D" id="2.70.70.10">
    <property type="entry name" value="Glucose Permease (Domain IIA)"/>
    <property type="match status" value="1"/>
</dbReference>
<proteinExistence type="predicted"/>
<dbReference type="InterPro" id="IPR050570">
    <property type="entry name" value="Cell_wall_metabolism_enzyme"/>
</dbReference>
<dbReference type="EMBL" id="FZPD01000007">
    <property type="protein sequence ID" value="SNT38236.1"/>
    <property type="molecule type" value="Genomic_DNA"/>
</dbReference>
<dbReference type="SUPFAM" id="SSF51261">
    <property type="entry name" value="Duplicated hybrid motif"/>
    <property type="match status" value="1"/>
</dbReference>
<protein>
    <submittedName>
        <fullName evidence="2">Peptidase family M23</fullName>
    </submittedName>
</protein>